<evidence type="ECO:0000256" key="5">
    <source>
        <dbReference type="ARBA" id="ARBA00022692"/>
    </source>
</evidence>
<dbReference type="OrthoDB" id="5327821at2759"/>
<feature type="signal peptide" evidence="10">
    <location>
        <begin position="1"/>
        <end position="27"/>
    </location>
</feature>
<comment type="similarity">
    <text evidence="2">Belongs to the ROT1 family.</text>
</comment>
<evidence type="ECO:0000256" key="10">
    <source>
        <dbReference type="SAM" id="SignalP"/>
    </source>
</evidence>
<dbReference type="Pfam" id="PF10681">
    <property type="entry name" value="Rot1"/>
    <property type="match status" value="1"/>
</dbReference>
<dbReference type="PANTHER" id="PTHR28090:SF1">
    <property type="entry name" value="PROTEIN ROT1"/>
    <property type="match status" value="1"/>
</dbReference>
<dbReference type="AlphaFoldDB" id="A0A261Y1C6"/>
<evidence type="ECO:0000256" key="6">
    <source>
        <dbReference type="ARBA" id="ARBA00022729"/>
    </source>
</evidence>
<name>A0A261Y1C6_9FUNG</name>
<dbReference type="Proteomes" id="UP000242875">
    <property type="component" value="Unassembled WGS sequence"/>
</dbReference>
<feature type="chain" id="PRO_5013102636" description="Protein ROT1" evidence="10">
    <location>
        <begin position="28"/>
        <end position="150"/>
    </location>
</feature>
<protein>
    <recommendedName>
        <fullName evidence="4">Protein ROT1</fullName>
    </recommendedName>
    <alternativeName>
        <fullName evidence="3">Protein rot1</fullName>
    </alternativeName>
</protein>
<dbReference type="EMBL" id="MVBO01000041">
    <property type="protein sequence ID" value="OZJ04427.1"/>
    <property type="molecule type" value="Genomic_DNA"/>
</dbReference>
<comment type="subcellular location">
    <subcellularLocation>
        <location evidence="1">Endoplasmic reticulum membrane</location>
        <topology evidence="1">Single-pass type I membrane protein</topology>
    </subcellularLocation>
</comment>
<dbReference type="PANTHER" id="PTHR28090">
    <property type="entry name" value="PROTEIN ROT1"/>
    <property type="match status" value="1"/>
</dbReference>
<comment type="caution">
    <text evidence="11">The sequence shown here is derived from an EMBL/GenBank/DDBJ whole genome shotgun (WGS) entry which is preliminary data.</text>
</comment>
<evidence type="ECO:0000256" key="7">
    <source>
        <dbReference type="ARBA" id="ARBA00022824"/>
    </source>
</evidence>
<keyword evidence="12" id="KW-1185">Reference proteome</keyword>
<sequence>MNQLTHLRILLIIGAIIVALTVQLTTAQAVAAVPANLVGTWSTGPGAILTGPGFINIKNNTFITPPITGLSYSFGANGSFEEAIYIQPTNASYPGCVTSTMFWQHGKFTYFTGNRSIITSPVAADGRLGLYNPCIPSENGLAQFYYQPGL</sequence>
<proteinExistence type="inferred from homology"/>
<evidence type="ECO:0000256" key="3">
    <source>
        <dbReference type="ARBA" id="ARBA00016195"/>
    </source>
</evidence>
<evidence type="ECO:0000313" key="12">
    <source>
        <dbReference type="Proteomes" id="UP000242875"/>
    </source>
</evidence>
<keyword evidence="6 10" id="KW-0732">Signal</keyword>
<keyword evidence="9" id="KW-0472">Membrane</keyword>
<dbReference type="GO" id="GO:0006458">
    <property type="term" value="P:'de novo' protein folding"/>
    <property type="evidence" value="ECO:0007669"/>
    <property type="project" value="InterPro"/>
</dbReference>
<dbReference type="InterPro" id="IPR019623">
    <property type="entry name" value="Rot1"/>
</dbReference>
<reference evidence="11 12" key="1">
    <citation type="journal article" date="2017" name="Mycologia">
        <title>Bifiguratus adelaidae, gen. et sp. nov., a new member of Mucoromycotina in endophytic and soil-dwelling habitats.</title>
        <authorList>
            <person name="Torres-Cruz T.J."/>
            <person name="Billingsley Tobias T.L."/>
            <person name="Almatruk M."/>
            <person name="Hesse C."/>
            <person name="Kuske C.R."/>
            <person name="Desiro A."/>
            <person name="Benucci G.M."/>
            <person name="Bonito G."/>
            <person name="Stajich J.E."/>
            <person name="Dunlap C."/>
            <person name="Arnold A.E."/>
            <person name="Porras-Alfaro A."/>
        </authorList>
    </citation>
    <scope>NUCLEOTIDE SEQUENCE [LARGE SCALE GENOMIC DNA]</scope>
    <source>
        <strain evidence="11 12">AZ0501</strain>
    </source>
</reference>
<keyword evidence="7" id="KW-0256">Endoplasmic reticulum</keyword>
<gene>
    <name evidence="11" type="ORF">BZG36_02905</name>
</gene>
<evidence type="ECO:0000256" key="1">
    <source>
        <dbReference type="ARBA" id="ARBA00004115"/>
    </source>
</evidence>
<keyword evidence="5" id="KW-0812">Transmembrane</keyword>
<dbReference type="GO" id="GO:0051082">
    <property type="term" value="F:unfolded protein binding"/>
    <property type="evidence" value="ECO:0007669"/>
    <property type="project" value="TreeGrafter"/>
</dbReference>
<accession>A0A261Y1C6</accession>
<dbReference type="GO" id="GO:0005789">
    <property type="term" value="C:endoplasmic reticulum membrane"/>
    <property type="evidence" value="ECO:0007669"/>
    <property type="project" value="UniProtKB-SubCell"/>
</dbReference>
<evidence type="ECO:0000256" key="2">
    <source>
        <dbReference type="ARBA" id="ARBA00007149"/>
    </source>
</evidence>
<evidence type="ECO:0000256" key="8">
    <source>
        <dbReference type="ARBA" id="ARBA00022989"/>
    </source>
</evidence>
<evidence type="ECO:0000256" key="9">
    <source>
        <dbReference type="ARBA" id="ARBA00023136"/>
    </source>
</evidence>
<evidence type="ECO:0000256" key="4">
    <source>
        <dbReference type="ARBA" id="ARBA00017291"/>
    </source>
</evidence>
<organism evidence="11 12">
    <name type="scientific">Bifiguratus adelaidae</name>
    <dbReference type="NCBI Taxonomy" id="1938954"/>
    <lineage>
        <taxon>Eukaryota</taxon>
        <taxon>Fungi</taxon>
        <taxon>Fungi incertae sedis</taxon>
        <taxon>Mucoromycota</taxon>
        <taxon>Mucoromycotina</taxon>
        <taxon>Endogonomycetes</taxon>
        <taxon>Endogonales</taxon>
        <taxon>Endogonales incertae sedis</taxon>
        <taxon>Bifiguratus</taxon>
    </lineage>
</organism>
<evidence type="ECO:0000313" key="11">
    <source>
        <dbReference type="EMBL" id="OZJ04427.1"/>
    </source>
</evidence>
<keyword evidence="8" id="KW-1133">Transmembrane helix</keyword>